<keyword evidence="11 15" id="KW-0299">Galactose metabolism</keyword>
<evidence type="ECO:0000256" key="12">
    <source>
        <dbReference type="ARBA" id="ARBA00023277"/>
    </source>
</evidence>
<keyword evidence="10" id="KW-0862">Zinc</keyword>
<dbReference type="InterPro" id="IPR019779">
    <property type="entry name" value="GalP_UDPtransf1_His-AS"/>
</dbReference>
<dbReference type="Pfam" id="PF01087">
    <property type="entry name" value="GalP_UDP_transf"/>
    <property type="match status" value="1"/>
</dbReference>
<dbReference type="InterPro" id="IPR036265">
    <property type="entry name" value="HIT-like_sf"/>
</dbReference>
<evidence type="ECO:0000313" key="19">
    <source>
        <dbReference type="EMBL" id="SSA39989.1"/>
    </source>
</evidence>
<sequence length="401" mass="44547">MTTDAPAVRKTRARLADGREILYFDDSEPYVSGGATRRLDDPRPLPDRFAPVPGPDGEPQPFTGPQMRYDVLTGEWVPMATHRMNRTHLPPADANPLAPAKPGAAYSDGEVPADDYDVVVFENRFPSLVQVPGEEDVVTHLDGEPLWPVRPAAGRCEVICFSPDAKASLATLDEGRMRTVVEAWADRTSELGALPGIEQVFCFENRGREIGVTLHHPHGQIYAYPYLTPRTATMLRQAREHRAATGRNLLRDVLEAELRSGRRVVAESEHWVAYVPAAARWPVEMHLAPRRDVPDLPALTDAERTDLAAIYLRLLRAGDQFFVEEGADGEQRAIALPYISAWHQAPVHEGREDLRLHLQLFSVLRAPGKLKYLAGSESGMGAWVSDTTPERIADRLREVIA</sequence>
<name>A0A2Y9ABR4_9MICO</name>
<comment type="cofactor">
    <cofactor evidence="2">
        <name>Zn(2+)</name>
        <dbReference type="ChEBI" id="CHEBI:29105"/>
    </cofactor>
</comment>
<accession>A0A2Y9ABR4</accession>
<proteinExistence type="inferred from homology"/>
<keyword evidence="8 15" id="KW-0548">Nucleotidyltransferase</keyword>
<feature type="region of interest" description="Disordered" evidence="16">
    <location>
        <begin position="32"/>
        <end position="64"/>
    </location>
</feature>
<dbReference type="InterPro" id="IPR001937">
    <property type="entry name" value="GalP_UDPtransf1"/>
</dbReference>
<evidence type="ECO:0000256" key="8">
    <source>
        <dbReference type="ARBA" id="ARBA00022695"/>
    </source>
</evidence>
<dbReference type="InterPro" id="IPR005850">
    <property type="entry name" value="GalP_Utransf_C"/>
</dbReference>
<dbReference type="NCBIfam" id="TIGR00209">
    <property type="entry name" value="galT_1"/>
    <property type="match status" value="1"/>
</dbReference>
<protein>
    <recommendedName>
        <fullName evidence="6 13">Galactose-1-phosphate uridylyltransferase</fullName>
        <ecNumber evidence="5 13">2.7.7.12</ecNumber>
    </recommendedName>
</protein>
<evidence type="ECO:0000256" key="2">
    <source>
        <dbReference type="ARBA" id="ARBA00001947"/>
    </source>
</evidence>
<evidence type="ECO:0000256" key="11">
    <source>
        <dbReference type="ARBA" id="ARBA00023144"/>
    </source>
</evidence>
<reference evidence="19 20" key="1">
    <citation type="submission" date="2016-10" db="EMBL/GenBank/DDBJ databases">
        <authorList>
            <person name="Cai Z."/>
        </authorList>
    </citation>
    <scope>NUCLEOTIDE SEQUENCE [LARGE SCALE GENOMIC DNA]</scope>
    <source>
        <strain evidence="19 20">CGMCC 1.10826</strain>
    </source>
</reference>
<evidence type="ECO:0000256" key="6">
    <source>
        <dbReference type="ARBA" id="ARBA00016340"/>
    </source>
</evidence>
<evidence type="ECO:0000256" key="3">
    <source>
        <dbReference type="ARBA" id="ARBA00004947"/>
    </source>
</evidence>
<evidence type="ECO:0000256" key="14">
    <source>
        <dbReference type="PIRSR" id="PIRSR000808-1"/>
    </source>
</evidence>
<keyword evidence="7 15" id="KW-0808">Transferase</keyword>
<comment type="catalytic activity">
    <reaction evidence="1 15">
        <text>alpha-D-galactose 1-phosphate + UDP-alpha-D-glucose = alpha-D-glucose 1-phosphate + UDP-alpha-D-galactose</text>
        <dbReference type="Rhea" id="RHEA:13989"/>
        <dbReference type="ChEBI" id="CHEBI:58336"/>
        <dbReference type="ChEBI" id="CHEBI:58601"/>
        <dbReference type="ChEBI" id="CHEBI:58885"/>
        <dbReference type="ChEBI" id="CHEBI:66914"/>
        <dbReference type="EC" id="2.7.7.12"/>
    </reaction>
</comment>
<dbReference type="PIRSF" id="PIRSF000808">
    <property type="entry name" value="GalT"/>
    <property type="match status" value="1"/>
</dbReference>
<dbReference type="PANTHER" id="PTHR11943">
    <property type="entry name" value="GALACTOSE-1-PHOSPHATE URIDYLYLTRANSFERASE"/>
    <property type="match status" value="1"/>
</dbReference>
<evidence type="ECO:0000256" key="1">
    <source>
        <dbReference type="ARBA" id="ARBA00001107"/>
    </source>
</evidence>
<feature type="domain" description="Galactose-1-phosphate uridyl transferase C-terminal" evidence="18">
    <location>
        <begin position="238"/>
        <end position="398"/>
    </location>
</feature>
<dbReference type="EMBL" id="UETB01000003">
    <property type="protein sequence ID" value="SSA39989.1"/>
    <property type="molecule type" value="Genomic_DNA"/>
</dbReference>
<comment type="similarity">
    <text evidence="4 15">Belongs to the galactose-1-phosphate uridylyltransferase type 1 family.</text>
</comment>
<organism evidence="19 20">
    <name type="scientific">Georgenia satyanarayanai</name>
    <dbReference type="NCBI Taxonomy" id="860221"/>
    <lineage>
        <taxon>Bacteria</taxon>
        <taxon>Bacillati</taxon>
        <taxon>Actinomycetota</taxon>
        <taxon>Actinomycetes</taxon>
        <taxon>Micrococcales</taxon>
        <taxon>Bogoriellaceae</taxon>
        <taxon>Georgenia</taxon>
    </lineage>
</organism>
<evidence type="ECO:0000256" key="7">
    <source>
        <dbReference type="ARBA" id="ARBA00022679"/>
    </source>
</evidence>
<dbReference type="UniPathway" id="UPA00214"/>
<dbReference type="GO" id="GO:0008270">
    <property type="term" value="F:zinc ion binding"/>
    <property type="evidence" value="ECO:0007669"/>
    <property type="project" value="InterPro"/>
</dbReference>
<dbReference type="GO" id="GO:0005737">
    <property type="term" value="C:cytoplasm"/>
    <property type="evidence" value="ECO:0007669"/>
    <property type="project" value="TreeGrafter"/>
</dbReference>
<evidence type="ECO:0000256" key="15">
    <source>
        <dbReference type="RuleBase" id="RU000506"/>
    </source>
</evidence>
<dbReference type="GO" id="GO:0008108">
    <property type="term" value="F:UDP-glucose:hexose-1-phosphate uridylyltransferase activity"/>
    <property type="evidence" value="ECO:0007669"/>
    <property type="project" value="UniProtKB-UniRule"/>
</dbReference>
<dbReference type="Gene3D" id="3.30.428.10">
    <property type="entry name" value="HIT-like"/>
    <property type="match status" value="2"/>
</dbReference>
<dbReference type="EC" id="2.7.7.12" evidence="5 13"/>
<dbReference type="OrthoDB" id="9769064at2"/>
<dbReference type="PROSITE" id="PS00117">
    <property type="entry name" value="GAL_P_UDP_TRANSF_I"/>
    <property type="match status" value="1"/>
</dbReference>
<feature type="compositionally biased region" description="Basic and acidic residues" evidence="16">
    <location>
        <begin position="37"/>
        <end position="46"/>
    </location>
</feature>
<evidence type="ECO:0000256" key="13">
    <source>
        <dbReference type="NCBIfam" id="TIGR00209"/>
    </source>
</evidence>
<evidence type="ECO:0000256" key="5">
    <source>
        <dbReference type="ARBA" id="ARBA00012384"/>
    </source>
</evidence>
<dbReference type="Proteomes" id="UP000250222">
    <property type="component" value="Unassembled WGS sequence"/>
</dbReference>
<feature type="domain" description="Galactose-1-phosphate uridyl transferase N-terminal" evidence="17">
    <location>
        <begin position="65"/>
        <end position="227"/>
    </location>
</feature>
<feature type="active site" description="Tele-UMP-histidine intermediate" evidence="14">
    <location>
        <position position="218"/>
    </location>
</feature>
<evidence type="ECO:0000256" key="4">
    <source>
        <dbReference type="ARBA" id="ARBA00010951"/>
    </source>
</evidence>
<dbReference type="GO" id="GO:0033499">
    <property type="term" value="P:galactose catabolic process via UDP-galactose, Leloir pathway"/>
    <property type="evidence" value="ECO:0007669"/>
    <property type="project" value="TreeGrafter"/>
</dbReference>
<evidence type="ECO:0000313" key="20">
    <source>
        <dbReference type="Proteomes" id="UP000250222"/>
    </source>
</evidence>
<evidence type="ECO:0000256" key="10">
    <source>
        <dbReference type="ARBA" id="ARBA00022833"/>
    </source>
</evidence>
<gene>
    <name evidence="19" type="ORF">SAMN05216184_103171</name>
</gene>
<dbReference type="RefSeq" id="WP_110851828.1">
    <property type="nucleotide sequence ID" value="NZ_QKLZ01000003.1"/>
</dbReference>
<comment type="pathway">
    <text evidence="3 15">Carbohydrate metabolism; galactose metabolism.</text>
</comment>
<dbReference type="AlphaFoldDB" id="A0A2Y9ABR4"/>
<evidence type="ECO:0000256" key="16">
    <source>
        <dbReference type="SAM" id="MobiDB-lite"/>
    </source>
</evidence>
<keyword evidence="12 15" id="KW-0119">Carbohydrate metabolism</keyword>
<dbReference type="Pfam" id="PF02744">
    <property type="entry name" value="GalP_UDP_tr_C"/>
    <property type="match status" value="1"/>
</dbReference>
<keyword evidence="20" id="KW-1185">Reference proteome</keyword>
<dbReference type="InterPro" id="IPR005849">
    <property type="entry name" value="GalP_Utransf_N"/>
</dbReference>
<dbReference type="SUPFAM" id="SSF54197">
    <property type="entry name" value="HIT-like"/>
    <property type="match status" value="2"/>
</dbReference>
<dbReference type="PANTHER" id="PTHR11943:SF1">
    <property type="entry name" value="GALACTOSE-1-PHOSPHATE URIDYLYLTRANSFERASE"/>
    <property type="match status" value="1"/>
</dbReference>
<evidence type="ECO:0000256" key="9">
    <source>
        <dbReference type="ARBA" id="ARBA00022723"/>
    </source>
</evidence>
<keyword evidence="9 15" id="KW-0479">Metal-binding</keyword>
<evidence type="ECO:0000259" key="17">
    <source>
        <dbReference type="Pfam" id="PF01087"/>
    </source>
</evidence>
<evidence type="ECO:0000259" key="18">
    <source>
        <dbReference type="Pfam" id="PF02744"/>
    </source>
</evidence>